<reference evidence="3" key="1">
    <citation type="submission" date="2021-02" db="EMBL/GenBank/DDBJ databases">
        <title>First Annotated Genome of the Yellow-green Alga Tribonema minus.</title>
        <authorList>
            <person name="Mahan K.M."/>
        </authorList>
    </citation>
    <scope>NUCLEOTIDE SEQUENCE</scope>
    <source>
        <strain evidence="3">UTEX B ZZ1240</strain>
    </source>
</reference>
<dbReference type="PANTHER" id="PTHR13348">
    <property type="entry name" value="RIBONUCLEASE P SUBUNIT P29"/>
    <property type="match status" value="1"/>
</dbReference>
<dbReference type="GO" id="GO:0000172">
    <property type="term" value="C:ribonuclease MRP complex"/>
    <property type="evidence" value="ECO:0007669"/>
    <property type="project" value="InterPro"/>
</dbReference>
<dbReference type="Proteomes" id="UP000664859">
    <property type="component" value="Unassembled WGS sequence"/>
</dbReference>
<dbReference type="SMART" id="SM00538">
    <property type="entry name" value="POP4"/>
    <property type="match status" value="1"/>
</dbReference>
<evidence type="ECO:0000256" key="1">
    <source>
        <dbReference type="ARBA" id="ARBA00004123"/>
    </source>
</evidence>
<comment type="caution">
    <text evidence="3">The sequence shown here is derived from an EMBL/GenBank/DDBJ whole genome shotgun (WGS) entry which is preliminary data.</text>
</comment>
<name>A0A835ZFY9_9STRA</name>
<dbReference type="GO" id="GO:0006364">
    <property type="term" value="P:rRNA processing"/>
    <property type="evidence" value="ECO:0007669"/>
    <property type="project" value="TreeGrafter"/>
</dbReference>
<dbReference type="SUPFAM" id="SSF101744">
    <property type="entry name" value="Rof/RNase P subunit-like"/>
    <property type="match status" value="1"/>
</dbReference>
<evidence type="ECO:0000313" key="4">
    <source>
        <dbReference type="Proteomes" id="UP000664859"/>
    </source>
</evidence>
<dbReference type="PANTHER" id="PTHR13348:SF0">
    <property type="entry name" value="RIBONUCLEASE P PROTEIN SUBUNIT P29"/>
    <property type="match status" value="1"/>
</dbReference>
<dbReference type="GO" id="GO:0005634">
    <property type="term" value="C:nucleus"/>
    <property type="evidence" value="ECO:0007669"/>
    <property type="project" value="UniProtKB-SubCell"/>
</dbReference>
<dbReference type="InterPro" id="IPR016848">
    <property type="entry name" value="RNase_P/MRP_Rpp29-subunit"/>
</dbReference>
<gene>
    <name evidence="3" type="ORF">JKP88DRAFT_191138</name>
</gene>
<accession>A0A835ZFY9</accession>
<dbReference type="InterPro" id="IPR036980">
    <property type="entry name" value="RNase_P/MRP_Rpp29_sf"/>
</dbReference>
<comment type="similarity">
    <text evidence="2">Belongs to the eukaryotic/archaeal RNase P protein component 1 family.</text>
</comment>
<dbReference type="AlphaFoldDB" id="A0A835ZFY9"/>
<evidence type="ECO:0000313" key="3">
    <source>
        <dbReference type="EMBL" id="KAG5192343.1"/>
    </source>
</evidence>
<dbReference type="Gene3D" id="2.30.30.210">
    <property type="entry name" value="Ribonuclease P/MRP, subunit p29"/>
    <property type="match status" value="1"/>
</dbReference>
<evidence type="ECO:0000256" key="2">
    <source>
        <dbReference type="ARBA" id="ARBA00006181"/>
    </source>
</evidence>
<sequence length="218" mass="23014">MMRAMLHAKGERAASLILRTKYKDKAIQLASSFNQALANSADARVKRELRRAARSDGLSSRQLRRRGLGGIARGDAKGGKHGALNFKSLLALHDMWKAYAARALAAGPPKGAGKKALRKFLLSADLQGSYLHVEKSRTSSLVGQTGIVVEETDAAFALMGTDDRVRLVPKDGAVFALGVAGARVTLFGAQIVGRQRAKMPAAQGAKAGGGPVLRTTAL</sequence>
<organism evidence="3 4">
    <name type="scientific">Tribonema minus</name>
    <dbReference type="NCBI Taxonomy" id="303371"/>
    <lineage>
        <taxon>Eukaryota</taxon>
        <taxon>Sar</taxon>
        <taxon>Stramenopiles</taxon>
        <taxon>Ochrophyta</taxon>
        <taxon>PX clade</taxon>
        <taxon>Xanthophyceae</taxon>
        <taxon>Tribonematales</taxon>
        <taxon>Tribonemataceae</taxon>
        <taxon>Tribonema</taxon>
    </lineage>
</organism>
<dbReference type="InterPro" id="IPR002730">
    <property type="entry name" value="Rpp29/RNP1"/>
</dbReference>
<dbReference type="OrthoDB" id="124041at2759"/>
<comment type="subcellular location">
    <subcellularLocation>
        <location evidence="1">Nucleus</location>
    </subcellularLocation>
</comment>
<dbReference type="GO" id="GO:0033204">
    <property type="term" value="F:ribonuclease P RNA binding"/>
    <property type="evidence" value="ECO:0007669"/>
    <property type="project" value="InterPro"/>
</dbReference>
<dbReference type="EMBL" id="JAFCMP010000007">
    <property type="protein sequence ID" value="KAG5192343.1"/>
    <property type="molecule type" value="Genomic_DNA"/>
</dbReference>
<dbReference type="GO" id="GO:0001682">
    <property type="term" value="P:tRNA 5'-leader removal"/>
    <property type="evidence" value="ECO:0007669"/>
    <property type="project" value="InterPro"/>
</dbReference>
<proteinExistence type="inferred from homology"/>
<protein>
    <submittedName>
        <fullName evidence="3">Uncharacterized protein</fullName>
    </submittedName>
</protein>
<dbReference type="GO" id="GO:0030677">
    <property type="term" value="C:ribonuclease P complex"/>
    <property type="evidence" value="ECO:0007669"/>
    <property type="project" value="InterPro"/>
</dbReference>
<dbReference type="Pfam" id="PF01868">
    <property type="entry name" value="RNase_P-MRP_p29"/>
    <property type="match status" value="1"/>
</dbReference>
<keyword evidence="4" id="KW-1185">Reference proteome</keyword>
<dbReference type="InterPro" id="IPR023534">
    <property type="entry name" value="Rof/RNase_P-like"/>
</dbReference>